<reference evidence="1" key="2">
    <citation type="submission" date="2020-09" db="EMBL/GenBank/DDBJ databases">
        <authorList>
            <person name="Sun Q."/>
            <person name="Ohkuma M."/>
        </authorList>
    </citation>
    <scope>NUCLEOTIDE SEQUENCE</scope>
    <source>
        <strain evidence="1">JCM 4646</strain>
    </source>
</reference>
<protein>
    <recommendedName>
        <fullName evidence="3">DUF2993 domain-containing protein</fullName>
    </recommendedName>
</protein>
<dbReference type="RefSeq" id="WP_190213847.1">
    <property type="nucleotide sequence ID" value="NZ_BNBO01000042.1"/>
</dbReference>
<proteinExistence type="predicted"/>
<comment type="caution">
    <text evidence="1">The sequence shown here is derived from an EMBL/GenBank/DDBJ whole genome shotgun (WGS) entry which is preliminary data.</text>
</comment>
<evidence type="ECO:0008006" key="3">
    <source>
        <dbReference type="Google" id="ProtNLM"/>
    </source>
</evidence>
<sequence length="237" mass="24187">MRGWLKLTIGLVVVSGLLVGADRIAVGVAEDEAADQLVRSGRLTQRPQVSIEGFPFLTQVLSMKLDDVRLSAEDLVVGDGRQQVALHSFKARLSGVEVSDSFNSATVARGSGDGLITYADLAELLPEASKLVPGAGKVIPGGTRLSLSYGGPGKVKASLGPVAVGEGAVHSDGSTVTADGFQLSGVAAMLNGVTNQAIGPMSFTLDNLPAGLKLAAAVPQPDGLRLTFTGTALKLIG</sequence>
<accession>A0A919G7D6</accession>
<dbReference type="Pfam" id="PF11209">
    <property type="entry name" value="LmeA"/>
    <property type="match status" value="1"/>
</dbReference>
<dbReference type="InterPro" id="IPR021373">
    <property type="entry name" value="DUF2993"/>
</dbReference>
<dbReference type="GeneID" id="95356111"/>
<organism evidence="1 2">
    <name type="scientific">Kitasatospora indigofera</name>
    <dbReference type="NCBI Taxonomy" id="67307"/>
    <lineage>
        <taxon>Bacteria</taxon>
        <taxon>Bacillati</taxon>
        <taxon>Actinomycetota</taxon>
        <taxon>Actinomycetes</taxon>
        <taxon>Kitasatosporales</taxon>
        <taxon>Streptomycetaceae</taxon>
        <taxon>Kitasatospora</taxon>
    </lineage>
</organism>
<evidence type="ECO:0000313" key="2">
    <source>
        <dbReference type="Proteomes" id="UP000617734"/>
    </source>
</evidence>
<dbReference type="Proteomes" id="UP000617734">
    <property type="component" value="Unassembled WGS sequence"/>
</dbReference>
<keyword evidence="2" id="KW-1185">Reference proteome</keyword>
<gene>
    <name evidence="1" type="ORF">GCM10018781_57710</name>
</gene>
<evidence type="ECO:0000313" key="1">
    <source>
        <dbReference type="EMBL" id="GHH79522.1"/>
    </source>
</evidence>
<reference evidence="1" key="1">
    <citation type="journal article" date="2014" name="Int. J. Syst. Evol. Microbiol.">
        <title>Complete genome sequence of Corynebacterium casei LMG S-19264T (=DSM 44701T), isolated from a smear-ripened cheese.</title>
        <authorList>
            <consortium name="US DOE Joint Genome Institute (JGI-PGF)"/>
            <person name="Walter F."/>
            <person name="Albersmeier A."/>
            <person name="Kalinowski J."/>
            <person name="Ruckert C."/>
        </authorList>
    </citation>
    <scope>NUCLEOTIDE SEQUENCE</scope>
    <source>
        <strain evidence="1">JCM 4646</strain>
    </source>
</reference>
<name>A0A919G7D6_9ACTN</name>
<dbReference type="EMBL" id="BNBO01000042">
    <property type="protein sequence ID" value="GHH79522.1"/>
    <property type="molecule type" value="Genomic_DNA"/>
</dbReference>
<dbReference type="AlphaFoldDB" id="A0A919G7D6"/>